<name>A0A653AHQ8_9BACT</name>
<evidence type="ECO:0008006" key="2">
    <source>
        <dbReference type="Google" id="ProtNLM"/>
    </source>
</evidence>
<accession>A0A653AHQ8</accession>
<organism evidence="1">
    <name type="scientific">uncultured Paludibacter sp</name>
    <dbReference type="NCBI Taxonomy" id="497635"/>
    <lineage>
        <taxon>Bacteria</taxon>
        <taxon>Pseudomonadati</taxon>
        <taxon>Bacteroidota</taxon>
        <taxon>Bacteroidia</taxon>
        <taxon>Bacteroidales</taxon>
        <taxon>Paludibacteraceae</taxon>
        <taxon>Paludibacter</taxon>
        <taxon>environmental samples</taxon>
    </lineage>
</organism>
<evidence type="ECO:0000313" key="1">
    <source>
        <dbReference type="EMBL" id="VBB47441.1"/>
    </source>
</evidence>
<gene>
    <name evidence="1" type="ORF">TRIP_D420216</name>
</gene>
<protein>
    <recommendedName>
        <fullName evidence="2">HMA domain-containing protein</fullName>
    </recommendedName>
</protein>
<dbReference type="AlphaFoldDB" id="A0A653AHQ8"/>
<dbReference type="EMBL" id="UPXZ01000037">
    <property type="protein sequence ID" value="VBB47441.1"/>
    <property type="molecule type" value="Genomic_DNA"/>
</dbReference>
<reference evidence="1" key="1">
    <citation type="submission" date="2018-07" db="EMBL/GenBank/DDBJ databases">
        <authorList>
            <consortium name="Genoscope - CEA"/>
            <person name="William W."/>
        </authorList>
    </citation>
    <scope>NUCLEOTIDE SEQUENCE</scope>
    <source>
        <strain evidence="1">IK1</strain>
    </source>
</reference>
<sequence length="72" mass="8435">MIEVFKTNVKFKKDAKRIIKLLNSKLNEHNINFDLSDCDKILRIENKNGRISVPMIEKLLLNEGFFCEVLPD</sequence>
<proteinExistence type="predicted"/>